<keyword evidence="5" id="KW-0175">Coiled coil</keyword>
<dbReference type="SUPFAM" id="SSF52172">
    <property type="entry name" value="CheY-like"/>
    <property type="match status" value="1"/>
</dbReference>
<dbReference type="Pfam" id="PF00072">
    <property type="entry name" value="Response_reg"/>
    <property type="match status" value="1"/>
</dbReference>
<dbReference type="Gene3D" id="3.40.50.2300">
    <property type="match status" value="1"/>
</dbReference>
<feature type="modified residue" description="4-aspartylphosphate" evidence="4">
    <location>
        <position position="444"/>
    </location>
</feature>
<accession>A0A3N4VNY5</accession>
<feature type="domain" description="PAC" evidence="9">
    <location>
        <begin position="100"/>
        <end position="151"/>
    </location>
</feature>
<dbReference type="PANTHER" id="PTHR43065">
    <property type="entry name" value="SENSOR HISTIDINE KINASE"/>
    <property type="match status" value="1"/>
</dbReference>
<evidence type="ECO:0000256" key="5">
    <source>
        <dbReference type="SAM" id="Coils"/>
    </source>
</evidence>
<dbReference type="NCBIfam" id="TIGR00229">
    <property type="entry name" value="sensory_box"/>
    <property type="match status" value="1"/>
</dbReference>
<dbReference type="InterPro" id="IPR005467">
    <property type="entry name" value="His_kinase_dom"/>
</dbReference>
<feature type="domain" description="Response regulatory" evidence="7">
    <location>
        <begin position="394"/>
        <end position="507"/>
    </location>
</feature>
<proteinExistence type="predicted"/>
<evidence type="ECO:0000259" key="7">
    <source>
        <dbReference type="PROSITE" id="PS50110"/>
    </source>
</evidence>
<dbReference type="Proteomes" id="UP000269708">
    <property type="component" value="Unassembled WGS sequence"/>
</dbReference>
<evidence type="ECO:0000259" key="8">
    <source>
        <dbReference type="PROSITE" id="PS50112"/>
    </source>
</evidence>
<dbReference type="CDD" id="cd00130">
    <property type="entry name" value="PAS"/>
    <property type="match status" value="1"/>
</dbReference>
<dbReference type="PROSITE" id="PS50109">
    <property type="entry name" value="HIS_KIN"/>
    <property type="match status" value="1"/>
</dbReference>
<comment type="caution">
    <text evidence="10">The sequence shown here is derived from an EMBL/GenBank/DDBJ whole genome shotgun (WGS) entry which is preliminary data.</text>
</comment>
<evidence type="ECO:0000313" key="10">
    <source>
        <dbReference type="EMBL" id="RPE81559.1"/>
    </source>
</evidence>
<dbReference type="SUPFAM" id="SSF47384">
    <property type="entry name" value="Homodimeric domain of signal transducing histidine kinase"/>
    <property type="match status" value="1"/>
</dbReference>
<dbReference type="InterPro" id="IPR036097">
    <property type="entry name" value="HisK_dim/P_sf"/>
</dbReference>
<dbReference type="EMBL" id="RKQN01000001">
    <property type="protein sequence ID" value="RPE81559.1"/>
    <property type="molecule type" value="Genomic_DNA"/>
</dbReference>
<evidence type="ECO:0000256" key="4">
    <source>
        <dbReference type="PROSITE-ProRule" id="PRU00169"/>
    </source>
</evidence>
<dbReference type="PANTHER" id="PTHR43065:SF49">
    <property type="entry name" value="HISTIDINE KINASE"/>
    <property type="match status" value="1"/>
</dbReference>
<dbReference type="InterPro" id="IPR003594">
    <property type="entry name" value="HATPase_dom"/>
</dbReference>
<dbReference type="InterPro" id="IPR035965">
    <property type="entry name" value="PAS-like_dom_sf"/>
</dbReference>
<dbReference type="SMART" id="SM00388">
    <property type="entry name" value="HisKA"/>
    <property type="match status" value="1"/>
</dbReference>
<evidence type="ECO:0000259" key="6">
    <source>
        <dbReference type="PROSITE" id="PS50109"/>
    </source>
</evidence>
<keyword evidence="3 4" id="KW-0597">Phosphoprotein</keyword>
<evidence type="ECO:0000256" key="3">
    <source>
        <dbReference type="ARBA" id="ARBA00022553"/>
    </source>
</evidence>
<dbReference type="EC" id="2.7.13.3" evidence="2"/>
<dbReference type="InterPro" id="IPR000700">
    <property type="entry name" value="PAS-assoc_C"/>
</dbReference>
<dbReference type="Pfam" id="PF13426">
    <property type="entry name" value="PAS_9"/>
    <property type="match status" value="1"/>
</dbReference>
<dbReference type="InterPro" id="IPR036890">
    <property type="entry name" value="HATPase_C_sf"/>
</dbReference>
<dbReference type="OrthoDB" id="9770473at2"/>
<dbReference type="InterPro" id="IPR011006">
    <property type="entry name" value="CheY-like_superfamily"/>
</dbReference>
<dbReference type="PROSITE" id="PS50113">
    <property type="entry name" value="PAC"/>
    <property type="match status" value="1"/>
</dbReference>
<feature type="domain" description="PAS" evidence="8">
    <location>
        <begin position="25"/>
        <end position="81"/>
    </location>
</feature>
<feature type="coiled-coil region" evidence="5">
    <location>
        <begin position="135"/>
        <end position="162"/>
    </location>
</feature>
<dbReference type="PROSITE" id="PS50110">
    <property type="entry name" value="RESPONSE_REGULATORY"/>
    <property type="match status" value="1"/>
</dbReference>
<evidence type="ECO:0000256" key="2">
    <source>
        <dbReference type="ARBA" id="ARBA00012438"/>
    </source>
</evidence>
<dbReference type="SUPFAM" id="SSF55785">
    <property type="entry name" value="PYP-like sensor domain (PAS domain)"/>
    <property type="match status" value="1"/>
</dbReference>
<sequence length="510" mass="55931">MTLLSPSAASNRGTADSIPLPLLDQTRQLELLVQSVIDYAIYMLDATGRIVTWNTGGQRIKGYAPEEVLGRHFSMFYTPEDAANGEPEHALLTAAETGRYEREGWRVRKDGTRFWAHVVVDPVWADGHLIGFAKVTRDITERRQAQQALEEAQRAFMQSQKMEAIGQLTYGLAHDFNNLLTVIANSLDRILGERDIERIRRSAEAAQRAADRGALLTRQLLAFSRGQWLKPKAHDINALIQATEAVLRRACDETIEVEFALGRDLPQVSIDAPQFEAALLNLVINARDAMPDGGRLRIETRCDSREDGEEVVVAIVDTGVGMTPDVASRAAEPFFTTKEIGQGSGLGLSQVYGFATQSGGRIDIQSAPGRGTTVALHLPALRSETRAAKQARMRILMVDDDLTIREVVEESLREAGFDVLTAGTGAEAVALLQQHRDIDLLFADVVMPGGMSGVALAKQALTERPDLRIVLASGYSESWLEGIPEGCRFVAKPYRVADLLGIFREMRAAA</sequence>
<organism evidence="10 11">
    <name type="scientific">Vulcaniibacterium tengchongense</name>
    <dbReference type="NCBI Taxonomy" id="1273429"/>
    <lineage>
        <taxon>Bacteria</taxon>
        <taxon>Pseudomonadati</taxon>
        <taxon>Pseudomonadota</taxon>
        <taxon>Gammaproteobacteria</taxon>
        <taxon>Lysobacterales</taxon>
        <taxon>Lysobacteraceae</taxon>
        <taxon>Vulcaniibacterium</taxon>
    </lineage>
</organism>
<reference evidence="10 11" key="1">
    <citation type="submission" date="2018-11" db="EMBL/GenBank/DDBJ databases">
        <title>Genomic Encyclopedia of Type Strains, Phase IV (KMG-IV): sequencing the most valuable type-strain genomes for metagenomic binning, comparative biology and taxonomic classification.</title>
        <authorList>
            <person name="Goeker M."/>
        </authorList>
    </citation>
    <scope>NUCLEOTIDE SEQUENCE [LARGE SCALE GENOMIC DNA]</scope>
    <source>
        <strain evidence="10 11">DSM 25623</strain>
    </source>
</reference>
<dbReference type="Gene3D" id="3.30.450.20">
    <property type="entry name" value="PAS domain"/>
    <property type="match status" value="1"/>
</dbReference>
<dbReference type="InterPro" id="IPR001789">
    <property type="entry name" value="Sig_transdc_resp-reg_receiver"/>
</dbReference>
<dbReference type="PROSITE" id="PS50112">
    <property type="entry name" value="PAS"/>
    <property type="match status" value="1"/>
</dbReference>
<dbReference type="InterPro" id="IPR004358">
    <property type="entry name" value="Sig_transdc_His_kin-like_C"/>
</dbReference>
<evidence type="ECO:0000256" key="1">
    <source>
        <dbReference type="ARBA" id="ARBA00000085"/>
    </source>
</evidence>
<dbReference type="SMART" id="SM00448">
    <property type="entry name" value="REC"/>
    <property type="match status" value="1"/>
</dbReference>
<dbReference type="InterPro" id="IPR000014">
    <property type="entry name" value="PAS"/>
</dbReference>
<dbReference type="SMART" id="SM00091">
    <property type="entry name" value="PAS"/>
    <property type="match status" value="1"/>
</dbReference>
<evidence type="ECO:0000313" key="11">
    <source>
        <dbReference type="Proteomes" id="UP000269708"/>
    </source>
</evidence>
<dbReference type="SMART" id="SM00387">
    <property type="entry name" value="HATPase_c"/>
    <property type="match status" value="1"/>
</dbReference>
<dbReference type="SUPFAM" id="SSF55874">
    <property type="entry name" value="ATPase domain of HSP90 chaperone/DNA topoisomerase II/histidine kinase"/>
    <property type="match status" value="1"/>
</dbReference>
<dbReference type="Gene3D" id="1.10.287.130">
    <property type="match status" value="1"/>
</dbReference>
<dbReference type="CDD" id="cd00082">
    <property type="entry name" value="HisKA"/>
    <property type="match status" value="1"/>
</dbReference>
<dbReference type="GO" id="GO:0000155">
    <property type="term" value="F:phosphorelay sensor kinase activity"/>
    <property type="evidence" value="ECO:0007669"/>
    <property type="project" value="InterPro"/>
</dbReference>
<name>A0A3N4VNY5_9GAMM</name>
<dbReference type="InterPro" id="IPR003661">
    <property type="entry name" value="HisK_dim/P_dom"/>
</dbReference>
<dbReference type="Pfam" id="PF02518">
    <property type="entry name" value="HATPase_c"/>
    <property type="match status" value="1"/>
</dbReference>
<dbReference type="Pfam" id="PF00512">
    <property type="entry name" value="HisKA"/>
    <property type="match status" value="1"/>
</dbReference>
<evidence type="ECO:0000259" key="9">
    <source>
        <dbReference type="PROSITE" id="PS50113"/>
    </source>
</evidence>
<gene>
    <name evidence="10" type="ORF">EDC50_0750</name>
</gene>
<comment type="catalytic activity">
    <reaction evidence="1">
        <text>ATP + protein L-histidine = ADP + protein N-phospho-L-histidine.</text>
        <dbReference type="EC" id="2.7.13.3"/>
    </reaction>
</comment>
<keyword evidence="11" id="KW-1185">Reference proteome</keyword>
<feature type="domain" description="Histidine kinase" evidence="6">
    <location>
        <begin position="171"/>
        <end position="382"/>
    </location>
</feature>
<dbReference type="PRINTS" id="PR00344">
    <property type="entry name" value="BCTRLSENSOR"/>
</dbReference>
<dbReference type="Gene3D" id="3.30.565.10">
    <property type="entry name" value="Histidine kinase-like ATPase, C-terminal domain"/>
    <property type="match status" value="1"/>
</dbReference>
<dbReference type="AlphaFoldDB" id="A0A3N4VNY5"/>
<protein>
    <recommendedName>
        <fullName evidence="2">histidine kinase</fullName>
        <ecNumber evidence="2">2.7.13.3</ecNumber>
    </recommendedName>
</protein>